<accession>A0A9D3Y292</accession>
<sequence length="67" mass="7689">MKVDIGNKLDFPSIVQTNLRSDIVLWSETGTHHYRFNCEDAFDRKNPQFTELLKACNQRGCELGCSP</sequence>
<organism evidence="1 2">
    <name type="scientific">Dreissena polymorpha</name>
    <name type="common">Zebra mussel</name>
    <name type="synonym">Mytilus polymorpha</name>
    <dbReference type="NCBI Taxonomy" id="45954"/>
    <lineage>
        <taxon>Eukaryota</taxon>
        <taxon>Metazoa</taxon>
        <taxon>Spiralia</taxon>
        <taxon>Lophotrochozoa</taxon>
        <taxon>Mollusca</taxon>
        <taxon>Bivalvia</taxon>
        <taxon>Autobranchia</taxon>
        <taxon>Heteroconchia</taxon>
        <taxon>Euheterodonta</taxon>
        <taxon>Imparidentia</taxon>
        <taxon>Neoheterodontei</taxon>
        <taxon>Myida</taxon>
        <taxon>Dreissenoidea</taxon>
        <taxon>Dreissenidae</taxon>
        <taxon>Dreissena</taxon>
    </lineage>
</organism>
<reference evidence="1" key="1">
    <citation type="journal article" date="2019" name="bioRxiv">
        <title>The Genome of the Zebra Mussel, Dreissena polymorpha: A Resource for Invasive Species Research.</title>
        <authorList>
            <person name="McCartney M.A."/>
            <person name="Auch B."/>
            <person name="Kono T."/>
            <person name="Mallez S."/>
            <person name="Zhang Y."/>
            <person name="Obille A."/>
            <person name="Becker A."/>
            <person name="Abrahante J.E."/>
            <person name="Garbe J."/>
            <person name="Badalamenti J.P."/>
            <person name="Herman A."/>
            <person name="Mangelson H."/>
            <person name="Liachko I."/>
            <person name="Sullivan S."/>
            <person name="Sone E.D."/>
            <person name="Koren S."/>
            <person name="Silverstein K.A.T."/>
            <person name="Beckman K.B."/>
            <person name="Gohl D.M."/>
        </authorList>
    </citation>
    <scope>NUCLEOTIDE SEQUENCE</scope>
    <source>
        <strain evidence="1">Duluth1</strain>
        <tissue evidence="1">Whole animal</tissue>
    </source>
</reference>
<dbReference type="EMBL" id="JAIWYP010000058">
    <property type="protein sequence ID" value="KAH3690618.1"/>
    <property type="molecule type" value="Genomic_DNA"/>
</dbReference>
<gene>
    <name evidence="1" type="ORF">DPMN_191304</name>
</gene>
<keyword evidence="2" id="KW-1185">Reference proteome</keyword>
<name>A0A9D3Y292_DREPO</name>
<comment type="caution">
    <text evidence="1">The sequence shown here is derived from an EMBL/GenBank/DDBJ whole genome shotgun (WGS) entry which is preliminary data.</text>
</comment>
<protein>
    <submittedName>
        <fullName evidence="1">Uncharacterized protein</fullName>
    </submittedName>
</protein>
<evidence type="ECO:0000313" key="2">
    <source>
        <dbReference type="Proteomes" id="UP000828390"/>
    </source>
</evidence>
<reference evidence="1" key="2">
    <citation type="submission" date="2020-11" db="EMBL/GenBank/DDBJ databases">
        <authorList>
            <person name="McCartney M.A."/>
            <person name="Auch B."/>
            <person name="Kono T."/>
            <person name="Mallez S."/>
            <person name="Becker A."/>
            <person name="Gohl D.M."/>
            <person name="Silverstein K.A.T."/>
            <person name="Koren S."/>
            <person name="Bechman K.B."/>
            <person name="Herman A."/>
            <person name="Abrahante J.E."/>
            <person name="Garbe J."/>
        </authorList>
    </citation>
    <scope>NUCLEOTIDE SEQUENCE</scope>
    <source>
        <strain evidence="1">Duluth1</strain>
        <tissue evidence="1">Whole animal</tissue>
    </source>
</reference>
<evidence type="ECO:0000313" key="1">
    <source>
        <dbReference type="EMBL" id="KAH3690618.1"/>
    </source>
</evidence>
<dbReference type="Proteomes" id="UP000828390">
    <property type="component" value="Unassembled WGS sequence"/>
</dbReference>
<dbReference type="AlphaFoldDB" id="A0A9D3Y292"/>
<proteinExistence type="predicted"/>